<accession>A0AAJ5WMP1</accession>
<dbReference type="Proteomes" id="UP001220610">
    <property type="component" value="Chromosome"/>
</dbReference>
<dbReference type="EMBL" id="CP119311">
    <property type="protein sequence ID" value="WEK33924.1"/>
    <property type="molecule type" value="Genomic_DNA"/>
</dbReference>
<gene>
    <name evidence="1" type="ORF">P0Y53_15655</name>
</gene>
<evidence type="ECO:0000313" key="1">
    <source>
        <dbReference type="EMBL" id="WEK33924.1"/>
    </source>
</evidence>
<protein>
    <submittedName>
        <fullName evidence="1">Uncharacterized protein</fullName>
    </submittedName>
</protein>
<proteinExistence type="predicted"/>
<dbReference type="AlphaFoldDB" id="A0AAJ5WMP1"/>
<name>A0AAJ5WMP1_9BACT</name>
<sequence>MIGFSMNATDFATPNAIKATSLGDTLKNADWQKFSITDFSISLMYREGFSNKIDLPARYNGLFIEYTGTGV</sequence>
<evidence type="ECO:0000313" key="2">
    <source>
        <dbReference type="Proteomes" id="UP001220610"/>
    </source>
</evidence>
<organism evidence="1 2">
    <name type="scientific">Candidatus Pseudobacter hemicellulosilyticus</name>
    <dbReference type="NCBI Taxonomy" id="3121375"/>
    <lineage>
        <taxon>Bacteria</taxon>
        <taxon>Pseudomonadati</taxon>
        <taxon>Bacteroidota</taxon>
        <taxon>Chitinophagia</taxon>
        <taxon>Chitinophagales</taxon>
        <taxon>Chitinophagaceae</taxon>
        <taxon>Pseudobacter</taxon>
    </lineage>
</organism>
<reference evidence="1" key="1">
    <citation type="submission" date="2023-03" db="EMBL/GenBank/DDBJ databases">
        <title>Andean soil-derived lignocellulolytic bacterial consortium as a source of novel taxa and putative plastic-active enzymes.</title>
        <authorList>
            <person name="Diaz-Garcia L."/>
            <person name="Chuvochina M."/>
            <person name="Feuerriegel G."/>
            <person name="Bunk B."/>
            <person name="Sproer C."/>
            <person name="Streit W.R."/>
            <person name="Rodriguez L.M."/>
            <person name="Overmann J."/>
            <person name="Jimenez D.J."/>
        </authorList>
    </citation>
    <scope>NUCLEOTIDE SEQUENCE</scope>
    <source>
        <strain evidence="1">MAG 7</strain>
    </source>
</reference>